<dbReference type="InterPro" id="IPR010218">
    <property type="entry name" value="NADH_DH_suC"/>
</dbReference>
<dbReference type="Pfam" id="PF00329">
    <property type="entry name" value="Complex1_30kDa"/>
    <property type="match status" value="1"/>
</dbReference>
<keyword evidence="3 5" id="KW-0874">Quinone</keyword>
<dbReference type="GO" id="GO:0050136">
    <property type="term" value="F:NADH dehydrogenase (quinone) (non-electrogenic) activity"/>
    <property type="evidence" value="ECO:0007669"/>
    <property type="project" value="UniProtKB-UniRule"/>
</dbReference>
<dbReference type="PANTHER" id="PTHR10884:SF14">
    <property type="entry name" value="NADH DEHYDROGENASE [UBIQUINONE] IRON-SULFUR PROTEIN 3, MITOCHONDRIAL"/>
    <property type="match status" value="1"/>
</dbReference>
<dbReference type="RefSeq" id="WP_147191612.1">
    <property type="nucleotide sequence ID" value="NZ_CP042435.1"/>
</dbReference>
<dbReference type="GO" id="GO:0005886">
    <property type="term" value="C:plasma membrane"/>
    <property type="evidence" value="ECO:0007669"/>
    <property type="project" value="UniProtKB-SubCell"/>
</dbReference>
<feature type="region of interest" description="Disordered" evidence="6">
    <location>
        <begin position="176"/>
        <end position="197"/>
    </location>
</feature>
<organism evidence="8 9">
    <name type="scientific">Panacibacter ginsenosidivorans</name>
    <dbReference type="NCBI Taxonomy" id="1813871"/>
    <lineage>
        <taxon>Bacteria</taxon>
        <taxon>Pseudomonadati</taxon>
        <taxon>Bacteroidota</taxon>
        <taxon>Chitinophagia</taxon>
        <taxon>Chitinophagales</taxon>
        <taxon>Chitinophagaceae</taxon>
        <taxon>Panacibacter</taxon>
    </lineage>
</organism>
<keyword evidence="3 4" id="KW-0520">NAD</keyword>
<keyword evidence="3" id="KW-0472">Membrane</keyword>
<feature type="domain" description="NADH:ubiquinone oxidoreductase 30kDa subunit" evidence="7">
    <location>
        <begin position="34"/>
        <end position="155"/>
    </location>
</feature>
<dbReference type="Gene3D" id="3.30.460.80">
    <property type="entry name" value="NADH:ubiquinone oxidoreductase, 30kDa subunit"/>
    <property type="match status" value="1"/>
</dbReference>
<dbReference type="PANTHER" id="PTHR10884">
    <property type="entry name" value="NADH DEHYDROGENASE UBIQUINONE IRON-SULFUR PROTEIN 3"/>
    <property type="match status" value="1"/>
</dbReference>
<sequence>MSLTNDIIKEKLIEKFGDQLTNFEEPYGMLTFEAPKEMNLKVMQFLFDDETLRFQFLTDLTAVHYPNQKGRELAVVYHLHNLVDNIRLRLKVFTDINKPDIFTATKLYSSANWMERETYDFYGINFVGHPNLKRILNVDEMDYFPMRKEYPLEDQTRIDKDDEMFGRGGTFGFGTERNKTGETMAEEDKGNVGDKIV</sequence>
<dbReference type="AlphaFoldDB" id="A0A5B8VBW3"/>
<name>A0A5B8VBW3_9BACT</name>
<proteinExistence type="inferred from homology"/>
<evidence type="ECO:0000256" key="6">
    <source>
        <dbReference type="SAM" id="MobiDB-lite"/>
    </source>
</evidence>
<dbReference type="OrthoDB" id="9803286at2"/>
<evidence type="ECO:0000313" key="9">
    <source>
        <dbReference type="Proteomes" id="UP000321533"/>
    </source>
</evidence>
<dbReference type="EC" id="7.1.1.-" evidence="3"/>
<accession>A0A5B8VBW3</accession>
<dbReference type="KEGG" id="pgin:FRZ67_17420"/>
<dbReference type="GO" id="GO:0048038">
    <property type="term" value="F:quinone binding"/>
    <property type="evidence" value="ECO:0007669"/>
    <property type="project" value="UniProtKB-KW"/>
</dbReference>
<evidence type="ECO:0000256" key="5">
    <source>
        <dbReference type="RuleBase" id="RU003582"/>
    </source>
</evidence>
<keyword evidence="2 3" id="KW-0813">Transport</keyword>
<dbReference type="Proteomes" id="UP000321533">
    <property type="component" value="Chromosome"/>
</dbReference>
<comment type="function">
    <text evidence="3">NDH-1 shuttles electrons from NADH, via FMN and iron-sulfur (Fe-S) centers, to quinones in the respiratory chain. The immediate electron acceptor for the enzyme in this species is believed to be a menaquinone. Couples the redox reaction to proton translocation (for every two electrons transferred, four hydrogen ions are translocated across the cytoplasmic membrane), and thus conserves the redox energy in a proton gradient.</text>
</comment>
<dbReference type="InterPro" id="IPR037232">
    <property type="entry name" value="NADH_quin_OxRdtase_su_C/D-like"/>
</dbReference>
<dbReference type="HAMAP" id="MF_01357">
    <property type="entry name" value="NDH1_NuoC"/>
    <property type="match status" value="1"/>
</dbReference>
<evidence type="ECO:0000256" key="4">
    <source>
        <dbReference type="RuleBase" id="RU003456"/>
    </source>
</evidence>
<gene>
    <name evidence="3" type="primary">nuoC</name>
    <name evidence="8" type="ORF">FRZ67_17420</name>
</gene>
<evidence type="ECO:0000256" key="1">
    <source>
        <dbReference type="ARBA" id="ARBA00007569"/>
    </source>
</evidence>
<keyword evidence="3 4" id="KW-1278">Translocase</keyword>
<comment type="subunit">
    <text evidence="3">NDH-1 is composed of 14 different subunits. Subunits NuoB, C, D, E, F, and G constitute the peripheral sector of the complex.</text>
</comment>
<comment type="catalytic activity">
    <reaction evidence="3 5">
        <text>a quinone + NADH + 5 H(+)(in) = a quinol + NAD(+) + 4 H(+)(out)</text>
        <dbReference type="Rhea" id="RHEA:57888"/>
        <dbReference type="ChEBI" id="CHEBI:15378"/>
        <dbReference type="ChEBI" id="CHEBI:24646"/>
        <dbReference type="ChEBI" id="CHEBI:57540"/>
        <dbReference type="ChEBI" id="CHEBI:57945"/>
        <dbReference type="ChEBI" id="CHEBI:132124"/>
    </reaction>
</comment>
<dbReference type="InterPro" id="IPR020396">
    <property type="entry name" value="NADH_UbQ_OxRdtase_CS"/>
</dbReference>
<evidence type="ECO:0000256" key="2">
    <source>
        <dbReference type="ARBA" id="ARBA00022448"/>
    </source>
</evidence>
<dbReference type="EMBL" id="CP042435">
    <property type="protein sequence ID" value="QEC69000.1"/>
    <property type="molecule type" value="Genomic_DNA"/>
</dbReference>
<protein>
    <recommendedName>
        <fullName evidence="3">NADH-quinone oxidoreductase subunit C</fullName>
        <ecNumber evidence="3">7.1.1.-</ecNumber>
    </recommendedName>
    <alternativeName>
        <fullName evidence="3">NADH dehydrogenase I subunit C</fullName>
    </alternativeName>
    <alternativeName>
        <fullName evidence="3">NDH-1 subunit C</fullName>
    </alternativeName>
</protein>
<dbReference type="PROSITE" id="PS00542">
    <property type="entry name" value="COMPLEX1_30K"/>
    <property type="match status" value="1"/>
</dbReference>
<reference evidence="8 9" key="1">
    <citation type="journal article" date="2016" name="Int. J. Syst. Evol. Microbiol.">
        <title>Panacibacter ginsenosidivorans gen. nov., sp. nov., with ginsenoside converting activity isolated from soil of a ginseng field.</title>
        <authorList>
            <person name="Siddiqi M.Z."/>
            <person name="Muhammad Shafi S."/>
            <person name="Choi K.D."/>
            <person name="Im W.T."/>
        </authorList>
    </citation>
    <scope>NUCLEOTIDE SEQUENCE [LARGE SCALE GENOMIC DNA]</scope>
    <source>
        <strain evidence="8 9">Gsoil1550</strain>
    </source>
</reference>
<keyword evidence="3" id="KW-1003">Cell membrane</keyword>
<dbReference type="GO" id="GO:0008137">
    <property type="term" value="F:NADH dehydrogenase (ubiquinone) activity"/>
    <property type="evidence" value="ECO:0007669"/>
    <property type="project" value="InterPro"/>
</dbReference>
<evidence type="ECO:0000256" key="3">
    <source>
        <dbReference type="HAMAP-Rule" id="MF_01357"/>
    </source>
</evidence>
<comment type="subcellular location">
    <subcellularLocation>
        <location evidence="3">Cell membrane</location>
        <topology evidence="3">Peripheral membrane protein</topology>
        <orientation evidence="3">Cytoplasmic side</orientation>
    </subcellularLocation>
</comment>
<evidence type="ECO:0000313" key="8">
    <source>
        <dbReference type="EMBL" id="QEC69000.1"/>
    </source>
</evidence>
<dbReference type="NCBIfam" id="TIGR01961">
    <property type="entry name" value="NuoC_fam"/>
    <property type="match status" value="1"/>
</dbReference>
<dbReference type="SUPFAM" id="SSF143243">
    <property type="entry name" value="Nqo5-like"/>
    <property type="match status" value="1"/>
</dbReference>
<keyword evidence="9" id="KW-1185">Reference proteome</keyword>
<dbReference type="InterPro" id="IPR001268">
    <property type="entry name" value="NADH_UbQ_OxRdtase_30kDa_su"/>
</dbReference>
<comment type="similarity">
    <text evidence="1 3 4">Belongs to the complex I 30 kDa subunit family.</text>
</comment>
<evidence type="ECO:0000259" key="7">
    <source>
        <dbReference type="Pfam" id="PF00329"/>
    </source>
</evidence>